<sequence>MVASSDKNHMAIHIVEKAMPIDQLIMIMYNSPDKIVYEHFRAVNAHLKDNKVKVGQIVLLSPATSRECTLEEAAFLNIAKAVDSTLLKLSNSEKQLLVNKYEFLSNVASYNGLFLGVSNTAWNAHTKQVKSILKDLERTYVTSYKSSGNLNNRRFFTQRKIQFARLDAALSRFTQPTLGGKLVSGDIRSNLGLSTKSILHQWIKQSGNVTTIPNFHKNYAAVAEMSRNLKRVGYVGIALTGFDAVTNIQKACTVSDTATCSKAKFTQTGKAVGSIGGGAFGGLLAYGGCNIVFGAPSAGTSLFWCSLVVGAGAGFVGGKYGGSGGEYLGEEIYKSKSMIR</sequence>
<dbReference type="eggNOG" id="COG4104">
    <property type="taxonomic scope" value="Bacteria"/>
</dbReference>
<accession>Q6LM46</accession>
<name>Q6LM46_PHOPR</name>
<reference evidence="2" key="1">
    <citation type="journal article" date="2005" name="Science">
        <title>Life at depth: Photobacterium profundum genome sequence and expression analysis.</title>
        <authorList>
            <person name="Vezzi A."/>
            <person name="Campanaro S."/>
            <person name="D'Angelo M."/>
            <person name="Simonato F."/>
            <person name="Vitulo N."/>
            <person name="Lauro F.M."/>
            <person name="Cestaro A."/>
            <person name="Malacrida G."/>
            <person name="Simionati B."/>
            <person name="Cannata N."/>
            <person name="Romualdi C."/>
            <person name="Bartlett D.H."/>
            <person name="Valle G."/>
        </authorList>
    </citation>
    <scope>NUCLEOTIDE SEQUENCE [LARGE SCALE GENOMIC DNA]</scope>
    <source>
        <strain evidence="2">ATCC BAA-1253 / SS9</strain>
    </source>
</reference>
<dbReference type="AlphaFoldDB" id="Q6LM46"/>
<keyword evidence="2" id="KW-1185">Reference proteome</keyword>
<protein>
    <submittedName>
        <fullName evidence="1">Uncharacterized protein</fullName>
    </submittedName>
</protein>
<dbReference type="HOGENOM" id="CLU_043132_0_0_6"/>
<proteinExistence type="predicted"/>
<dbReference type="KEGG" id="ppr:PBPRA3334"/>
<dbReference type="Proteomes" id="UP000000593">
    <property type="component" value="Chromosome 1"/>
</dbReference>
<evidence type="ECO:0000313" key="2">
    <source>
        <dbReference type="Proteomes" id="UP000000593"/>
    </source>
</evidence>
<evidence type="ECO:0000313" key="1">
    <source>
        <dbReference type="EMBL" id="CAG21632.1"/>
    </source>
</evidence>
<organism evidence="1 2">
    <name type="scientific">Photobacterium profundum (strain SS9)</name>
    <dbReference type="NCBI Taxonomy" id="298386"/>
    <lineage>
        <taxon>Bacteria</taxon>
        <taxon>Pseudomonadati</taxon>
        <taxon>Pseudomonadota</taxon>
        <taxon>Gammaproteobacteria</taxon>
        <taxon>Vibrionales</taxon>
        <taxon>Vibrionaceae</taxon>
        <taxon>Photobacterium</taxon>
    </lineage>
</organism>
<gene>
    <name evidence="1" type="ordered locus">PBPRA3334</name>
</gene>
<dbReference type="EMBL" id="CR378673">
    <property type="protein sequence ID" value="CAG21632.1"/>
    <property type="molecule type" value="Genomic_DNA"/>
</dbReference>